<organism evidence="2 3">
    <name type="scientific">Blattamonas nauphoetae</name>
    <dbReference type="NCBI Taxonomy" id="2049346"/>
    <lineage>
        <taxon>Eukaryota</taxon>
        <taxon>Metamonada</taxon>
        <taxon>Preaxostyla</taxon>
        <taxon>Oxymonadida</taxon>
        <taxon>Blattamonas</taxon>
    </lineage>
</organism>
<comment type="caution">
    <text evidence="2">The sequence shown here is derived from an EMBL/GenBank/DDBJ whole genome shotgun (WGS) entry which is preliminary data.</text>
</comment>
<dbReference type="EMBL" id="JARBJD010000007">
    <property type="protein sequence ID" value="KAK2963120.1"/>
    <property type="molecule type" value="Genomic_DNA"/>
</dbReference>
<dbReference type="Proteomes" id="UP001281761">
    <property type="component" value="Unassembled WGS sequence"/>
</dbReference>
<proteinExistence type="predicted"/>
<feature type="compositionally biased region" description="Acidic residues" evidence="1">
    <location>
        <begin position="87"/>
        <end position="96"/>
    </location>
</feature>
<feature type="compositionally biased region" description="Acidic residues" evidence="1">
    <location>
        <begin position="139"/>
        <end position="155"/>
    </location>
</feature>
<evidence type="ECO:0000256" key="1">
    <source>
        <dbReference type="SAM" id="MobiDB-lite"/>
    </source>
</evidence>
<keyword evidence="3" id="KW-1185">Reference proteome</keyword>
<reference evidence="2 3" key="1">
    <citation type="journal article" date="2022" name="bioRxiv">
        <title>Genomics of Preaxostyla Flagellates Illuminates Evolutionary Transitions and the Path Towards Mitochondrial Loss.</title>
        <authorList>
            <person name="Novak L.V.F."/>
            <person name="Treitli S.C."/>
            <person name="Pyrih J."/>
            <person name="Halakuc P."/>
            <person name="Pipaliya S.V."/>
            <person name="Vacek V."/>
            <person name="Brzon O."/>
            <person name="Soukal P."/>
            <person name="Eme L."/>
            <person name="Dacks J.B."/>
            <person name="Karnkowska A."/>
            <person name="Elias M."/>
            <person name="Hampl V."/>
        </authorList>
    </citation>
    <scope>NUCLEOTIDE SEQUENCE [LARGE SCALE GENOMIC DNA]</scope>
    <source>
        <strain evidence="2">NAU3</strain>
        <tissue evidence="2">Gut</tissue>
    </source>
</reference>
<evidence type="ECO:0000313" key="3">
    <source>
        <dbReference type="Proteomes" id="UP001281761"/>
    </source>
</evidence>
<feature type="compositionally biased region" description="Basic and acidic residues" evidence="1">
    <location>
        <begin position="64"/>
        <end position="86"/>
    </location>
</feature>
<feature type="region of interest" description="Disordered" evidence="1">
    <location>
        <begin position="61"/>
        <end position="161"/>
    </location>
</feature>
<protein>
    <submittedName>
        <fullName evidence="2">Uncharacterized protein</fullName>
    </submittedName>
</protein>
<sequence length="161" mass="18070">MSKSAKPIQIKYLLPGMLHDHIDFSQKRGPPFQNQSIKDYSNDFCAQIELAFEDIHSSLFSFDKGPESETKTKPQVEPETQPHYDEEKEDDSDSNDPDILQAFLAHLLGGSLERPAREDSEEPEEEPPKPESGCVEVSSSEDDDVAENKTDEDDLGLGQMD</sequence>
<evidence type="ECO:0000313" key="2">
    <source>
        <dbReference type="EMBL" id="KAK2963120.1"/>
    </source>
</evidence>
<name>A0ABQ9YHA4_9EUKA</name>
<gene>
    <name evidence="2" type="ORF">BLNAU_1653</name>
</gene>
<accession>A0ABQ9YHA4</accession>